<dbReference type="InterPro" id="IPR036728">
    <property type="entry name" value="PBP_GOBP_sf"/>
</dbReference>
<dbReference type="CDD" id="cd23992">
    <property type="entry name" value="PBP_GOBP"/>
    <property type="match status" value="1"/>
</dbReference>
<dbReference type="FunFam" id="1.10.238.20:FF:000001">
    <property type="entry name" value="General odorant-binding protein lush"/>
    <property type="match status" value="1"/>
</dbReference>
<dbReference type="PANTHER" id="PTHR21364">
    <property type="entry name" value="GENERAL ODORANT-BINDING PROTEIN 19A"/>
    <property type="match status" value="1"/>
</dbReference>
<dbReference type="Proteomes" id="UP000322000">
    <property type="component" value="Chromosome 7"/>
</dbReference>
<accession>A0A7E5VS97</accession>
<keyword evidence="3" id="KW-0964">Secreted</keyword>
<evidence type="ECO:0000256" key="1">
    <source>
        <dbReference type="ARBA" id="ARBA00004613"/>
    </source>
</evidence>
<organism evidence="5 6">
    <name type="scientific">Trichoplusia ni</name>
    <name type="common">Cabbage looper</name>
    <dbReference type="NCBI Taxonomy" id="7111"/>
    <lineage>
        <taxon>Eukaryota</taxon>
        <taxon>Metazoa</taxon>
        <taxon>Ecdysozoa</taxon>
        <taxon>Arthropoda</taxon>
        <taxon>Hexapoda</taxon>
        <taxon>Insecta</taxon>
        <taxon>Pterygota</taxon>
        <taxon>Neoptera</taxon>
        <taxon>Endopterygota</taxon>
        <taxon>Lepidoptera</taxon>
        <taxon>Glossata</taxon>
        <taxon>Ditrysia</taxon>
        <taxon>Noctuoidea</taxon>
        <taxon>Noctuidae</taxon>
        <taxon>Plusiinae</taxon>
        <taxon>Trichoplusia</taxon>
    </lineage>
</organism>
<proteinExistence type="inferred from homology"/>
<dbReference type="RefSeq" id="XP_026731026.1">
    <property type="nucleotide sequence ID" value="XM_026875225.1"/>
</dbReference>
<evidence type="ECO:0000313" key="6">
    <source>
        <dbReference type="RefSeq" id="XP_026731026.1"/>
    </source>
</evidence>
<gene>
    <name evidence="6" type="primary">LOC113496108</name>
</gene>
<name>A0A7E5VS97_TRINI</name>
<protein>
    <submittedName>
        <fullName evidence="6">General odorant-binding protein 72-like isoform X2</fullName>
    </submittedName>
</protein>
<dbReference type="GO" id="GO:0005549">
    <property type="term" value="F:odorant binding"/>
    <property type="evidence" value="ECO:0007669"/>
    <property type="project" value="InterPro"/>
</dbReference>
<dbReference type="GO" id="GO:0042048">
    <property type="term" value="P:olfactory behavior"/>
    <property type="evidence" value="ECO:0007669"/>
    <property type="project" value="TreeGrafter"/>
</dbReference>
<comment type="subcellular location">
    <subcellularLocation>
        <location evidence="1">Secreted</location>
    </subcellularLocation>
</comment>
<keyword evidence="5" id="KW-1185">Reference proteome</keyword>
<evidence type="ECO:0000313" key="5">
    <source>
        <dbReference type="Proteomes" id="UP000322000"/>
    </source>
</evidence>
<dbReference type="Pfam" id="PF01395">
    <property type="entry name" value="PBP_GOBP"/>
    <property type="match status" value="1"/>
</dbReference>
<dbReference type="OrthoDB" id="6610259at2759"/>
<evidence type="ECO:0000256" key="3">
    <source>
        <dbReference type="ARBA" id="ARBA00022525"/>
    </source>
</evidence>
<dbReference type="SMART" id="SM00708">
    <property type="entry name" value="PhBP"/>
    <property type="match status" value="1"/>
</dbReference>
<dbReference type="FunCoup" id="A0A7E5VS97">
    <property type="interactions" value="22"/>
</dbReference>
<feature type="chain" id="PRO_5029010506" evidence="4">
    <location>
        <begin position="19"/>
        <end position="139"/>
    </location>
</feature>
<evidence type="ECO:0000256" key="4">
    <source>
        <dbReference type="SAM" id="SignalP"/>
    </source>
</evidence>
<comment type="similarity">
    <text evidence="2">Belongs to the PBP/GOBP family.</text>
</comment>
<dbReference type="PANTHER" id="PTHR21364:SF1">
    <property type="entry name" value="GENERAL ODORANT-BINDING PROTEIN LUSH"/>
    <property type="match status" value="1"/>
</dbReference>
<dbReference type="GeneID" id="113496108"/>
<feature type="signal peptide" evidence="4">
    <location>
        <begin position="1"/>
        <end position="18"/>
    </location>
</feature>
<dbReference type="InterPro" id="IPR006170">
    <property type="entry name" value="PBP/GOBP"/>
</dbReference>
<sequence length="139" mass="15770">MFFLGIVKFLLLVVTCEAMTMKQIRNTGKMMRKSCQPKNNVADEKIDPLADGVFIEEKEVKCYMACIMKMANTIKNGKLNYEAAMKQADLLLPDEIKESAKEAITACRKVADSEKDICEASFKTTKCIYNENPSIFYFP</sequence>
<dbReference type="AlphaFoldDB" id="A0A7E5VS97"/>
<evidence type="ECO:0000256" key="2">
    <source>
        <dbReference type="ARBA" id="ARBA00008098"/>
    </source>
</evidence>
<reference evidence="6" key="1">
    <citation type="submission" date="2025-08" db="UniProtKB">
        <authorList>
            <consortium name="RefSeq"/>
        </authorList>
    </citation>
    <scope>IDENTIFICATION</scope>
</reference>
<keyword evidence="4" id="KW-0732">Signal</keyword>
<dbReference type="GO" id="GO:0035275">
    <property type="term" value="F:dibutyl phthalate binding"/>
    <property type="evidence" value="ECO:0007669"/>
    <property type="project" value="TreeGrafter"/>
</dbReference>
<dbReference type="GO" id="GO:0007608">
    <property type="term" value="P:sensory perception of smell"/>
    <property type="evidence" value="ECO:0007669"/>
    <property type="project" value="TreeGrafter"/>
</dbReference>
<dbReference type="GO" id="GO:0005576">
    <property type="term" value="C:extracellular region"/>
    <property type="evidence" value="ECO:0007669"/>
    <property type="project" value="UniProtKB-SubCell"/>
</dbReference>
<dbReference type="SUPFAM" id="SSF47565">
    <property type="entry name" value="Insect pheromone/odorant-binding proteins"/>
    <property type="match status" value="1"/>
</dbReference>
<dbReference type="InParanoid" id="A0A7E5VS97"/>
<dbReference type="Gene3D" id="1.10.238.20">
    <property type="entry name" value="Pheromone/general odorant binding protein domain"/>
    <property type="match status" value="1"/>
</dbReference>